<feature type="transmembrane region" description="Helical" evidence="8">
    <location>
        <begin position="31"/>
        <end position="57"/>
    </location>
</feature>
<feature type="transmembrane region" description="Helical" evidence="8">
    <location>
        <begin position="69"/>
        <end position="88"/>
    </location>
</feature>
<feature type="transmembrane region" description="Helical" evidence="8">
    <location>
        <begin position="163"/>
        <end position="185"/>
    </location>
</feature>
<evidence type="ECO:0000313" key="10">
    <source>
        <dbReference type="Proteomes" id="UP001385389"/>
    </source>
</evidence>
<protein>
    <recommendedName>
        <fullName evidence="8">Probable membrane transporter protein</fullName>
    </recommendedName>
</protein>
<feature type="transmembrane region" description="Helical" evidence="8">
    <location>
        <begin position="223"/>
        <end position="244"/>
    </location>
</feature>
<dbReference type="PANTHER" id="PTHR30269:SF37">
    <property type="entry name" value="MEMBRANE TRANSPORTER PROTEIN"/>
    <property type="match status" value="1"/>
</dbReference>
<keyword evidence="6 8" id="KW-1133">Transmembrane helix</keyword>
<dbReference type="InterPro" id="IPR052017">
    <property type="entry name" value="TSUP"/>
</dbReference>
<keyword evidence="7 8" id="KW-0472">Membrane</keyword>
<keyword evidence="4 8" id="KW-1003">Cell membrane</keyword>
<gene>
    <name evidence="9" type="ORF">V8V93_03780</name>
</gene>
<organism evidence="9 10">
    <name type="scientific">Pseudodesulfovibrio methanolicus</name>
    <dbReference type="NCBI Taxonomy" id="3126690"/>
    <lineage>
        <taxon>Bacteria</taxon>
        <taxon>Pseudomonadati</taxon>
        <taxon>Thermodesulfobacteriota</taxon>
        <taxon>Desulfovibrionia</taxon>
        <taxon>Desulfovibrionales</taxon>
        <taxon>Desulfovibrionaceae</taxon>
    </lineage>
</organism>
<feature type="transmembrane region" description="Helical" evidence="8">
    <location>
        <begin position="94"/>
        <end position="113"/>
    </location>
</feature>
<evidence type="ECO:0000256" key="4">
    <source>
        <dbReference type="ARBA" id="ARBA00022475"/>
    </source>
</evidence>
<sequence>MTLIVFTLSWCIAGFVNHVVGLGAAMVAMPIVVHFLPLELAVPSSTLIVLVLNLQLAWNHRRSIRWQHLAYVFIGGVLGVVGGIFLIRMLNNDWLKALMGAFLIAYALYALFFEKREPRHIHPLWAIPTGICSTFFGTAFGFNGPPLAVFSAMSGWSADEAKGFLGASFILSGIAIVCGQFLAGLQTTQTLSYFLAACPASLLGGLFGIKFSRRFAAKSNRRLLLCVLLFAGISQIMGTFQELIK</sequence>
<accession>A0ABZ2J0Z5</accession>
<evidence type="ECO:0000256" key="3">
    <source>
        <dbReference type="ARBA" id="ARBA00022448"/>
    </source>
</evidence>
<keyword evidence="5 8" id="KW-0812">Transmembrane</keyword>
<evidence type="ECO:0000256" key="5">
    <source>
        <dbReference type="ARBA" id="ARBA00022692"/>
    </source>
</evidence>
<name>A0ABZ2J0Z5_9BACT</name>
<comment type="subcellular location">
    <subcellularLocation>
        <location evidence="1 8">Cell membrane</location>
        <topology evidence="1 8">Multi-pass membrane protein</topology>
    </subcellularLocation>
</comment>
<dbReference type="EMBL" id="CP146609">
    <property type="protein sequence ID" value="WWX23329.1"/>
    <property type="molecule type" value="Genomic_DNA"/>
</dbReference>
<evidence type="ECO:0000256" key="6">
    <source>
        <dbReference type="ARBA" id="ARBA00022989"/>
    </source>
</evidence>
<proteinExistence type="inferred from homology"/>
<keyword evidence="10" id="KW-1185">Reference proteome</keyword>
<dbReference type="InterPro" id="IPR002781">
    <property type="entry name" value="TM_pro_TauE-like"/>
</dbReference>
<dbReference type="Proteomes" id="UP001385389">
    <property type="component" value="Chromosome"/>
</dbReference>
<evidence type="ECO:0000313" key="9">
    <source>
        <dbReference type="EMBL" id="WWX23329.1"/>
    </source>
</evidence>
<dbReference type="PANTHER" id="PTHR30269">
    <property type="entry name" value="TRANSMEMBRANE PROTEIN YFCA"/>
    <property type="match status" value="1"/>
</dbReference>
<evidence type="ECO:0000256" key="2">
    <source>
        <dbReference type="ARBA" id="ARBA00009142"/>
    </source>
</evidence>
<evidence type="ECO:0000256" key="1">
    <source>
        <dbReference type="ARBA" id="ARBA00004651"/>
    </source>
</evidence>
<evidence type="ECO:0000256" key="7">
    <source>
        <dbReference type="ARBA" id="ARBA00023136"/>
    </source>
</evidence>
<keyword evidence="3" id="KW-0813">Transport</keyword>
<dbReference type="Pfam" id="PF01925">
    <property type="entry name" value="TauE"/>
    <property type="match status" value="1"/>
</dbReference>
<dbReference type="RefSeq" id="WP_338669043.1">
    <property type="nucleotide sequence ID" value="NZ_CP146609.1"/>
</dbReference>
<reference evidence="9 10" key="1">
    <citation type="submission" date="2024-03" db="EMBL/GenBank/DDBJ databases">
        <title>Phenotype and Genome Characterization of a Sulfate-Reducing Bacterium Pseudodesulfovibrio sp. strain 5S69, isolated from Petroleum Reservoir in Tatarstan (Russia).</title>
        <authorList>
            <person name="Bidzhieva S.K."/>
            <person name="Kadnikov V."/>
            <person name="Tourova T.P."/>
            <person name="Samigullina S.R."/>
            <person name="Sokolova D.S."/>
            <person name="Poltaraus A.B."/>
            <person name="Avtukh A.N."/>
            <person name="Tereshina V.M."/>
            <person name="Mardanov A.V."/>
            <person name="Nazina T.N."/>
        </authorList>
    </citation>
    <scope>NUCLEOTIDE SEQUENCE [LARGE SCALE GENOMIC DNA]</scope>
    <source>
        <strain evidence="9 10">5S69</strain>
    </source>
</reference>
<evidence type="ECO:0000256" key="8">
    <source>
        <dbReference type="RuleBase" id="RU363041"/>
    </source>
</evidence>
<comment type="similarity">
    <text evidence="2 8">Belongs to the 4-toluene sulfonate uptake permease (TSUP) (TC 2.A.102) family.</text>
</comment>